<dbReference type="InParanoid" id="A0A1B6PH95"/>
<organism evidence="2 3">
    <name type="scientific">Sorghum bicolor</name>
    <name type="common">Sorghum</name>
    <name type="synonym">Sorghum vulgare</name>
    <dbReference type="NCBI Taxonomy" id="4558"/>
    <lineage>
        <taxon>Eukaryota</taxon>
        <taxon>Viridiplantae</taxon>
        <taxon>Streptophyta</taxon>
        <taxon>Embryophyta</taxon>
        <taxon>Tracheophyta</taxon>
        <taxon>Spermatophyta</taxon>
        <taxon>Magnoliopsida</taxon>
        <taxon>Liliopsida</taxon>
        <taxon>Poales</taxon>
        <taxon>Poaceae</taxon>
        <taxon>PACMAD clade</taxon>
        <taxon>Panicoideae</taxon>
        <taxon>Andropogonodae</taxon>
        <taxon>Andropogoneae</taxon>
        <taxon>Sorghinae</taxon>
        <taxon>Sorghum</taxon>
    </lineage>
</organism>
<dbReference type="EMBL" id="CM000766">
    <property type="protein sequence ID" value="KXG25050.1"/>
    <property type="molecule type" value="Genomic_DNA"/>
</dbReference>
<feature type="compositionally biased region" description="Acidic residues" evidence="1">
    <location>
        <begin position="142"/>
        <end position="155"/>
    </location>
</feature>
<proteinExistence type="predicted"/>
<sequence>MTDVVGRQSPEESDVSAIYKGSKHHGKENDDPNESSHWLHRNDDYMRQKRPPFRLCQTESSNGIIINSGGYSNTARQLTKQNWYLNMDAPSKEKLLQERREYKKAKAEENKQQSRPAIAQEKNIIPNNDVEFDSDLFKPGDPDSDDEDHLCDLEGEDGWDIGDTLRDVESIQMHGERNSLLLPFVNM</sequence>
<feature type="region of interest" description="Disordered" evidence="1">
    <location>
        <begin position="1"/>
        <end position="45"/>
    </location>
</feature>
<feature type="region of interest" description="Disordered" evidence="1">
    <location>
        <begin position="103"/>
        <end position="155"/>
    </location>
</feature>
<protein>
    <submittedName>
        <fullName evidence="2">Uncharacterized protein</fullName>
    </submittedName>
</protein>
<accession>A0A1B6PH95</accession>
<gene>
    <name evidence="2" type="ORF">SORBI_3007G113500</name>
</gene>
<reference evidence="2 3" key="1">
    <citation type="journal article" date="2009" name="Nature">
        <title>The Sorghum bicolor genome and the diversification of grasses.</title>
        <authorList>
            <person name="Paterson A.H."/>
            <person name="Bowers J.E."/>
            <person name="Bruggmann R."/>
            <person name="Dubchak I."/>
            <person name="Grimwood J."/>
            <person name="Gundlach H."/>
            <person name="Haberer G."/>
            <person name="Hellsten U."/>
            <person name="Mitros T."/>
            <person name="Poliakov A."/>
            <person name="Schmutz J."/>
            <person name="Spannagl M."/>
            <person name="Tang H."/>
            <person name="Wang X."/>
            <person name="Wicker T."/>
            <person name="Bharti A.K."/>
            <person name="Chapman J."/>
            <person name="Feltus F.A."/>
            <person name="Gowik U."/>
            <person name="Grigoriev I.V."/>
            <person name="Lyons E."/>
            <person name="Maher C.A."/>
            <person name="Martis M."/>
            <person name="Narechania A."/>
            <person name="Otillar R.P."/>
            <person name="Penning B.W."/>
            <person name="Salamov A.A."/>
            <person name="Wang Y."/>
            <person name="Zhang L."/>
            <person name="Carpita N.C."/>
            <person name="Freeling M."/>
            <person name="Gingle A.R."/>
            <person name="Hash C.T."/>
            <person name="Keller B."/>
            <person name="Klein P."/>
            <person name="Kresovich S."/>
            <person name="McCann M.C."/>
            <person name="Ming R."/>
            <person name="Peterson D.G."/>
            <person name="Mehboob-ur-Rahman"/>
            <person name="Ware D."/>
            <person name="Westhoff P."/>
            <person name="Mayer K.F."/>
            <person name="Messing J."/>
            <person name="Rokhsar D.S."/>
        </authorList>
    </citation>
    <scope>NUCLEOTIDE SEQUENCE [LARGE SCALE GENOMIC DNA]</scope>
    <source>
        <strain evidence="3">cv. BTx623</strain>
    </source>
</reference>
<reference evidence="3" key="2">
    <citation type="journal article" date="2018" name="Plant J.">
        <title>The Sorghum bicolor reference genome: improved assembly, gene annotations, a transcriptome atlas, and signatures of genome organization.</title>
        <authorList>
            <person name="McCormick R.F."/>
            <person name="Truong S.K."/>
            <person name="Sreedasyam A."/>
            <person name="Jenkins J."/>
            <person name="Shu S."/>
            <person name="Sims D."/>
            <person name="Kennedy M."/>
            <person name="Amirebrahimi M."/>
            <person name="Weers B.D."/>
            <person name="McKinley B."/>
            <person name="Mattison A."/>
            <person name="Morishige D.T."/>
            <person name="Grimwood J."/>
            <person name="Schmutz J."/>
            <person name="Mullet J.E."/>
        </authorList>
    </citation>
    <scope>NUCLEOTIDE SEQUENCE [LARGE SCALE GENOMIC DNA]</scope>
    <source>
        <strain evidence="3">cv. BTx623</strain>
    </source>
</reference>
<evidence type="ECO:0000313" key="2">
    <source>
        <dbReference type="EMBL" id="KXG25050.1"/>
    </source>
</evidence>
<dbReference type="Proteomes" id="UP000000768">
    <property type="component" value="Chromosome 7"/>
</dbReference>
<evidence type="ECO:0000313" key="3">
    <source>
        <dbReference type="Proteomes" id="UP000000768"/>
    </source>
</evidence>
<dbReference type="AlphaFoldDB" id="A0A1B6PH95"/>
<evidence type="ECO:0000256" key="1">
    <source>
        <dbReference type="SAM" id="MobiDB-lite"/>
    </source>
</evidence>
<dbReference type="Gramene" id="KXG25050">
    <property type="protein sequence ID" value="KXG25050"/>
    <property type="gene ID" value="SORBI_3007G113500"/>
</dbReference>
<name>A0A1B6PH95_SORBI</name>
<keyword evidence="3" id="KW-1185">Reference proteome</keyword>
<feature type="compositionally biased region" description="Basic and acidic residues" evidence="1">
    <location>
        <begin position="103"/>
        <end position="112"/>
    </location>
</feature>